<evidence type="ECO:0000313" key="3">
    <source>
        <dbReference type="EMBL" id="QEC66226.1"/>
    </source>
</evidence>
<feature type="domain" description="Transposase IS110-like N-terminal" evidence="1">
    <location>
        <begin position="45"/>
        <end position="187"/>
    </location>
</feature>
<dbReference type="KEGG" id="pgin:FRZ67_02475"/>
<dbReference type="AlphaFoldDB" id="A0A5B8V6F9"/>
<evidence type="ECO:0000259" key="1">
    <source>
        <dbReference type="Pfam" id="PF01548"/>
    </source>
</evidence>
<proteinExistence type="predicted"/>
<dbReference type="EMBL" id="CP042435">
    <property type="protein sequence ID" value="QEC66226.1"/>
    <property type="molecule type" value="Genomic_DNA"/>
</dbReference>
<dbReference type="Proteomes" id="UP000321533">
    <property type="component" value="Chromosome"/>
</dbReference>
<dbReference type="PANTHER" id="PTHR33055">
    <property type="entry name" value="TRANSPOSASE FOR INSERTION SEQUENCE ELEMENT IS1111A"/>
    <property type="match status" value="1"/>
</dbReference>
<dbReference type="InterPro" id="IPR003346">
    <property type="entry name" value="Transposase_20"/>
</dbReference>
<evidence type="ECO:0000259" key="2">
    <source>
        <dbReference type="Pfam" id="PF02371"/>
    </source>
</evidence>
<dbReference type="GO" id="GO:0004803">
    <property type="term" value="F:transposase activity"/>
    <property type="evidence" value="ECO:0007669"/>
    <property type="project" value="InterPro"/>
</dbReference>
<dbReference type="Pfam" id="PF01548">
    <property type="entry name" value="DEDD_Tnp_IS110"/>
    <property type="match status" value="1"/>
</dbReference>
<dbReference type="GO" id="GO:0003677">
    <property type="term" value="F:DNA binding"/>
    <property type="evidence" value="ECO:0007669"/>
    <property type="project" value="InterPro"/>
</dbReference>
<dbReference type="InterPro" id="IPR002525">
    <property type="entry name" value="Transp_IS110-like_N"/>
</dbReference>
<reference evidence="3 4" key="1">
    <citation type="journal article" date="2016" name="Int. J. Syst. Evol. Microbiol.">
        <title>Panacibacter ginsenosidivorans gen. nov., sp. nov., with ginsenoside converting activity isolated from soil of a ginseng field.</title>
        <authorList>
            <person name="Siddiqi M.Z."/>
            <person name="Muhammad Shafi S."/>
            <person name="Choi K.D."/>
            <person name="Im W.T."/>
        </authorList>
    </citation>
    <scope>NUCLEOTIDE SEQUENCE [LARGE SCALE GENOMIC DNA]</scope>
    <source>
        <strain evidence="3 4">Gsoil1550</strain>
    </source>
</reference>
<dbReference type="Pfam" id="PF02371">
    <property type="entry name" value="Transposase_20"/>
    <property type="match status" value="1"/>
</dbReference>
<feature type="domain" description="Transposase IS116/IS110/IS902 C-terminal" evidence="2">
    <location>
        <begin position="322"/>
        <end position="392"/>
    </location>
</feature>
<dbReference type="NCBIfam" id="NF033542">
    <property type="entry name" value="transpos_IS110"/>
    <property type="match status" value="1"/>
</dbReference>
<dbReference type="PANTHER" id="PTHR33055:SF13">
    <property type="entry name" value="TRANSPOSASE"/>
    <property type="match status" value="1"/>
</dbReference>
<dbReference type="GO" id="GO:0006313">
    <property type="term" value="P:DNA transposition"/>
    <property type="evidence" value="ECO:0007669"/>
    <property type="project" value="InterPro"/>
</dbReference>
<organism evidence="3 4">
    <name type="scientific">Panacibacter ginsenosidivorans</name>
    <dbReference type="NCBI Taxonomy" id="1813871"/>
    <lineage>
        <taxon>Bacteria</taxon>
        <taxon>Pseudomonadati</taxon>
        <taxon>Bacteroidota</taxon>
        <taxon>Chitinophagia</taxon>
        <taxon>Chitinophagales</taxon>
        <taxon>Chitinophagaceae</taxon>
        <taxon>Panacibacter</taxon>
    </lineage>
</organism>
<evidence type="ECO:0000313" key="4">
    <source>
        <dbReference type="Proteomes" id="UP000321533"/>
    </source>
</evidence>
<dbReference type="InterPro" id="IPR047650">
    <property type="entry name" value="Transpos_IS110"/>
</dbReference>
<keyword evidence="4" id="KW-1185">Reference proteome</keyword>
<protein>
    <submittedName>
        <fullName evidence="3">IS110 family transposase</fullName>
    </submittedName>
</protein>
<name>A0A5B8V6F9_9BACT</name>
<gene>
    <name evidence="3" type="ORF">FRZ67_02475</name>
</gene>
<sequence length="484" mass="55359">MVIHNGIPNRKNFIIQTFPEGFFIIKKHQMEQKELTLQIINVKAAGIDVGSRSHMVAIDQDKENVREFGVYTKDHLQMIEYLHAHGITTVAMESTGTYWQTLFDALQAEGFEVLLVGGNQTKNVKGRKTDVIDCMWIQKLHSLGLLSGSFLLSNVLQELRTYYYHRQHLIEQAALYIHKIQKALRLMNIRLDIAIRDVAGKSGLNIIEAILAGNRDPEYLASLVDVRVKKSKEEIADSLRGWWRDELLYELKAALEFYKLYEKALVDCDKTIEQVLIKHLPQHTVRSQEKKEFKVTNKKNRKHAPAFNVSKIAYQYFGTDLFAIQGISHTTVLCLLTNMGHDIHKFSSAKSFAAWLRLVPNNKVSGGKIIGNSTTKGRNYIAVALRQAANSIGNQKDHDLTPFFKRVAFRKGRVAAITATARKLAIIIWNMITKLQPYKKNEIIMNNEKHKINHLKQIERKIGALHLNGNELKRLFERTSLLVN</sequence>
<accession>A0A5B8V6F9</accession>